<dbReference type="InterPro" id="IPR011055">
    <property type="entry name" value="Dup_hybrid_motif"/>
</dbReference>
<gene>
    <name evidence="5" type="ORF">ER308_03605</name>
</gene>
<feature type="compositionally biased region" description="Basic and acidic residues" evidence="2">
    <location>
        <begin position="208"/>
        <end position="225"/>
    </location>
</feature>
<feature type="chain" id="PRO_5039495759" evidence="3">
    <location>
        <begin position="33"/>
        <end position="428"/>
    </location>
</feature>
<keyword evidence="1" id="KW-0175">Coiled coil</keyword>
<feature type="coiled-coil region" evidence="1">
    <location>
        <begin position="42"/>
        <end position="146"/>
    </location>
</feature>
<accession>A0A411YC09</accession>
<feature type="signal peptide" evidence="3">
    <location>
        <begin position="1"/>
        <end position="32"/>
    </location>
</feature>
<feature type="region of interest" description="Disordered" evidence="2">
    <location>
        <begin position="204"/>
        <end position="249"/>
    </location>
</feature>
<feature type="compositionally biased region" description="Acidic residues" evidence="2">
    <location>
        <begin position="226"/>
        <end position="246"/>
    </location>
</feature>
<dbReference type="PANTHER" id="PTHR21666:SF268">
    <property type="entry name" value="PEPTIDASE M23 DOMAIN-CONTAINING PROTEIN"/>
    <property type="match status" value="1"/>
</dbReference>
<sequence>MRVNTWTWWGRTSAWLMAGLLALGVFAPVVHADDDDSGDDDLDELIERGEELPEREEALEEELDELNEWLEEAREKLTELTEKLEQVESELSAIDQQLEIAEQEREAAEERLEEAEERYEEAEERVEEAEEELEEREELLERQLAYAYKYGDTSALQLLDAALNQDRTEDVVEGLHQLEHILEHENENVLRLADLHDEARIARAQADGARDRRDEELESAERSEESVEELLEEQEELRDEVEEQREEQERLVEQIEEDRDEAEGLLEEISEELATRREEAEEAARADGDLVCPVPSGSFIDDWHFPRSGGRLHEGNDIFADRGEPIHAPEDGVVARVDETDDWSPGSSSGLGGKTVNIRSEDDVRWYFAHLDEIDEDIESGVSVEAGDVIGTVGTTGNARHTPPHLHLGRYLDGEAENPYPHISEACR</sequence>
<reference evidence="5 6" key="1">
    <citation type="submission" date="2019-01" db="EMBL/GenBank/DDBJ databases">
        <title>Egibacter rhizosphaerae EGI 80759T.</title>
        <authorList>
            <person name="Chen D.-D."/>
            <person name="Tian Y."/>
            <person name="Jiao J.-Y."/>
            <person name="Zhang X.-T."/>
            <person name="Zhang Y.-G."/>
            <person name="Zhang Y."/>
            <person name="Xiao M."/>
            <person name="Shu W.-S."/>
            <person name="Li W.-J."/>
        </authorList>
    </citation>
    <scope>NUCLEOTIDE SEQUENCE [LARGE SCALE GENOMIC DNA]</scope>
    <source>
        <strain evidence="5 6">EGI 80759</strain>
    </source>
</reference>
<evidence type="ECO:0000313" key="5">
    <source>
        <dbReference type="EMBL" id="QBI18726.1"/>
    </source>
</evidence>
<dbReference type="Pfam" id="PF01551">
    <property type="entry name" value="Peptidase_M23"/>
    <property type="match status" value="1"/>
</dbReference>
<name>A0A411YC09_9ACTN</name>
<evidence type="ECO:0000256" key="3">
    <source>
        <dbReference type="SAM" id="SignalP"/>
    </source>
</evidence>
<dbReference type="Proteomes" id="UP000291469">
    <property type="component" value="Chromosome"/>
</dbReference>
<keyword evidence="6" id="KW-1185">Reference proteome</keyword>
<protein>
    <submittedName>
        <fullName evidence="5">M23 family metallopeptidase</fullName>
    </submittedName>
</protein>
<dbReference type="EMBL" id="CP036402">
    <property type="protein sequence ID" value="QBI18726.1"/>
    <property type="molecule type" value="Genomic_DNA"/>
</dbReference>
<dbReference type="SUPFAM" id="SSF51261">
    <property type="entry name" value="Duplicated hybrid motif"/>
    <property type="match status" value="1"/>
</dbReference>
<organism evidence="5 6">
    <name type="scientific">Egibacter rhizosphaerae</name>
    <dbReference type="NCBI Taxonomy" id="1670831"/>
    <lineage>
        <taxon>Bacteria</taxon>
        <taxon>Bacillati</taxon>
        <taxon>Actinomycetota</taxon>
        <taxon>Nitriliruptoria</taxon>
        <taxon>Egibacterales</taxon>
        <taxon>Egibacteraceae</taxon>
        <taxon>Egibacter</taxon>
    </lineage>
</organism>
<keyword evidence="3" id="KW-0732">Signal</keyword>
<evidence type="ECO:0000256" key="2">
    <source>
        <dbReference type="SAM" id="MobiDB-lite"/>
    </source>
</evidence>
<evidence type="ECO:0000259" key="4">
    <source>
        <dbReference type="Pfam" id="PF01551"/>
    </source>
</evidence>
<evidence type="ECO:0000313" key="6">
    <source>
        <dbReference type="Proteomes" id="UP000291469"/>
    </source>
</evidence>
<dbReference type="CDD" id="cd12797">
    <property type="entry name" value="M23_peptidase"/>
    <property type="match status" value="1"/>
</dbReference>
<dbReference type="InterPro" id="IPR050570">
    <property type="entry name" value="Cell_wall_metabolism_enzyme"/>
</dbReference>
<dbReference type="Gene3D" id="1.20.5.340">
    <property type="match status" value="1"/>
</dbReference>
<dbReference type="GO" id="GO:0004222">
    <property type="term" value="F:metalloendopeptidase activity"/>
    <property type="evidence" value="ECO:0007669"/>
    <property type="project" value="TreeGrafter"/>
</dbReference>
<dbReference type="OrthoDB" id="9810477at2"/>
<dbReference type="PANTHER" id="PTHR21666">
    <property type="entry name" value="PEPTIDASE-RELATED"/>
    <property type="match status" value="1"/>
</dbReference>
<dbReference type="KEGG" id="erz:ER308_03605"/>
<dbReference type="Gene3D" id="2.70.70.10">
    <property type="entry name" value="Glucose Permease (Domain IIA)"/>
    <property type="match status" value="1"/>
</dbReference>
<dbReference type="AlphaFoldDB" id="A0A411YC09"/>
<proteinExistence type="predicted"/>
<evidence type="ECO:0000256" key="1">
    <source>
        <dbReference type="SAM" id="Coils"/>
    </source>
</evidence>
<dbReference type="InterPro" id="IPR016047">
    <property type="entry name" value="M23ase_b-sheet_dom"/>
</dbReference>
<feature type="domain" description="M23ase beta-sheet core" evidence="4">
    <location>
        <begin position="312"/>
        <end position="419"/>
    </location>
</feature>